<name>A0ABP9NKI5_9PSEU</name>
<dbReference type="CDD" id="cd00093">
    <property type="entry name" value="HTH_XRE"/>
    <property type="match status" value="1"/>
</dbReference>
<feature type="domain" description="HTH cro/C1-type" evidence="1">
    <location>
        <begin position="18"/>
        <end position="72"/>
    </location>
</feature>
<accession>A0ABP9NKI5</accession>
<dbReference type="InterPro" id="IPR001387">
    <property type="entry name" value="Cro/C1-type_HTH"/>
</dbReference>
<dbReference type="EMBL" id="BAABJO010000008">
    <property type="protein sequence ID" value="GAA5119881.1"/>
    <property type="molecule type" value="Genomic_DNA"/>
</dbReference>
<comment type="caution">
    <text evidence="2">The sequence shown here is derived from an EMBL/GenBank/DDBJ whole genome shotgun (WGS) entry which is preliminary data.</text>
</comment>
<dbReference type="Pfam" id="PF19054">
    <property type="entry name" value="DUF5753"/>
    <property type="match status" value="1"/>
</dbReference>
<dbReference type="Pfam" id="PF13560">
    <property type="entry name" value="HTH_31"/>
    <property type="match status" value="1"/>
</dbReference>
<proteinExistence type="predicted"/>
<dbReference type="SMART" id="SM00530">
    <property type="entry name" value="HTH_XRE"/>
    <property type="match status" value="1"/>
</dbReference>
<dbReference type="InterPro" id="IPR010982">
    <property type="entry name" value="Lambda_DNA-bd_dom_sf"/>
</dbReference>
<evidence type="ECO:0000313" key="2">
    <source>
        <dbReference type="EMBL" id="GAA5119881.1"/>
    </source>
</evidence>
<dbReference type="InterPro" id="IPR043917">
    <property type="entry name" value="DUF5753"/>
</dbReference>
<protein>
    <submittedName>
        <fullName evidence="2">Helix-turn-helix transcriptional regulator</fullName>
    </submittedName>
</protein>
<evidence type="ECO:0000313" key="3">
    <source>
        <dbReference type="Proteomes" id="UP001500804"/>
    </source>
</evidence>
<evidence type="ECO:0000259" key="1">
    <source>
        <dbReference type="PROSITE" id="PS50943"/>
    </source>
</evidence>
<dbReference type="PROSITE" id="PS50943">
    <property type="entry name" value="HTH_CROC1"/>
    <property type="match status" value="1"/>
</dbReference>
<gene>
    <name evidence="2" type="ORF">GCM10023320_26380</name>
</gene>
<dbReference type="RefSeq" id="WP_345605261.1">
    <property type="nucleotide sequence ID" value="NZ_BAABJO010000008.1"/>
</dbReference>
<dbReference type="Proteomes" id="UP001500804">
    <property type="component" value="Unassembled WGS sequence"/>
</dbReference>
<reference evidence="3" key="1">
    <citation type="journal article" date="2019" name="Int. J. Syst. Evol. Microbiol.">
        <title>The Global Catalogue of Microorganisms (GCM) 10K type strain sequencing project: providing services to taxonomists for standard genome sequencing and annotation.</title>
        <authorList>
            <consortium name="The Broad Institute Genomics Platform"/>
            <consortium name="The Broad Institute Genome Sequencing Center for Infectious Disease"/>
            <person name="Wu L."/>
            <person name="Ma J."/>
        </authorList>
    </citation>
    <scope>NUCLEOTIDE SEQUENCE [LARGE SCALE GENOMIC DNA]</scope>
    <source>
        <strain evidence="3">JCM 18302</strain>
    </source>
</reference>
<keyword evidence="3" id="KW-1185">Reference proteome</keyword>
<dbReference type="SUPFAM" id="SSF47413">
    <property type="entry name" value="lambda repressor-like DNA-binding domains"/>
    <property type="match status" value="1"/>
</dbReference>
<organism evidence="2 3">
    <name type="scientific">Pseudonocardia adelaidensis</name>
    <dbReference type="NCBI Taxonomy" id="648754"/>
    <lineage>
        <taxon>Bacteria</taxon>
        <taxon>Bacillati</taxon>
        <taxon>Actinomycetota</taxon>
        <taxon>Actinomycetes</taxon>
        <taxon>Pseudonocardiales</taxon>
        <taxon>Pseudonocardiaceae</taxon>
        <taxon>Pseudonocardia</taxon>
    </lineage>
</organism>
<sequence length="286" mass="31031">MSPEDPELRAIEQLTAALRGLRADAGVSGADLAGRIGTSQATISRYESGRLLPSMLVAGRIAWALRAPKQQRQRLVELARAAAEERAGLVPKRVLLQQGVAQLQRRIRLEERRARHIRAFHPSIVPGLLQTEGYMRAIVSGPPATSEAENEAWMRERLARQLHMSQPGRTAVQIVAEAALHWGVAGGAVMAEQCAHLAELAVKRPAWRVGVVPRVPAEPVPLFVTNGFTIHDSTSVHIGTTAGNALVTDPDVVADHIELFDRLEEIARFGEDAAAIFTGVAGLYRL</sequence>
<dbReference type="Gene3D" id="1.10.260.40">
    <property type="entry name" value="lambda repressor-like DNA-binding domains"/>
    <property type="match status" value="1"/>
</dbReference>